<accession>A0A6N8IZ20</accession>
<name>A0A6N8IZ20_9BURK</name>
<dbReference type="FunFam" id="1.10.287.180:FF:000001">
    <property type="entry name" value="Transcription elongation factor GreA"/>
    <property type="match status" value="1"/>
</dbReference>
<dbReference type="GO" id="GO:0003746">
    <property type="term" value="F:translation elongation factor activity"/>
    <property type="evidence" value="ECO:0007669"/>
    <property type="project" value="UniProtKB-KW"/>
</dbReference>
<evidence type="ECO:0000259" key="10">
    <source>
        <dbReference type="Pfam" id="PF01272"/>
    </source>
</evidence>
<evidence type="ECO:0000256" key="2">
    <source>
        <dbReference type="ARBA" id="ARBA00013729"/>
    </source>
</evidence>
<evidence type="ECO:0000256" key="1">
    <source>
        <dbReference type="ARBA" id="ARBA00008213"/>
    </source>
</evidence>
<feature type="domain" description="Transcription elongation factor GreA/GreB C-terminal" evidence="10">
    <location>
        <begin position="84"/>
        <end position="157"/>
    </location>
</feature>
<dbReference type="GO" id="GO:0006354">
    <property type="term" value="P:DNA-templated transcription elongation"/>
    <property type="evidence" value="ECO:0007669"/>
    <property type="project" value="TreeGrafter"/>
</dbReference>
<keyword evidence="5 8" id="KW-0804">Transcription</keyword>
<reference evidence="12 13" key="1">
    <citation type="submission" date="2019-12" db="EMBL/GenBank/DDBJ databases">
        <authorList>
            <person name="Huq M.A."/>
        </authorList>
    </citation>
    <scope>NUCLEOTIDE SEQUENCE [LARGE SCALE GENOMIC DNA]</scope>
    <source>
        <strain evidence="12 13">MAH-25</strain>
    </source>
</reference>
<dbReference type="PANTHER" id="PTHR30437:SF4">
    <property type="entry name" value="TRANSCRIPTION ELONGATION FACTOR GREA"/>
    <property type="match status" value="1"/>
</dbReference>
<dbReference type="Gene3D" id="3.10.50.30">
    <property type="entry name" value="Transcription elongation factor, GreA/GreB, C-terminal domain"/>
    <property type="match status" value="1"/>
</dbReference>
<evidence type="ECO:0000313" key="12">
    <source>
        <dbReference type="EMBL" id="MVQ31243.1"/>
    </source>
</evidence>
<dbReference type="InterPro" id="IPR001437">
    <property type="entry name" value="Tscrpt_elong_fac_GreA/B_C"/>
</dbReference>
<evidence type="ECO:0000259" key="11">
    <source>
        <dbReference type="Pfam" id="PF03449"/>
    </source>
</evidence>
<dbReference type="PANTHER" id="PTHR30437">
    <property type="entry name" value="TRANSCRIPTION ELONGATION FACTOR GREA"/>
    <property type="match status" value="1"/>
</dbReference>
<dbReference type="SUPFAM" id="SSF54534">
    <property type="entry name" value="FKBP-like"/>
    <property type="match status" value="1"/>
</dbReference>
<keyword evidence="12" id="KW-0251">Elongation factor</keyword>
<dbReference type="PROSITE" id="PS00829">
    <property type="entry name" value="GREAB_1"/>
    <property type="match status" value="1"/>
</dbReference>
<dbReference type="RefSeq" id="WP_157399314.1">
    <property type="nucleotide sequence ID" value="NZ_WSEL01000009.1"/>
</dbReference>
<dbReference type="HAMAP" id="MF_00105">
    <property type="entry name" value="GreA_GreB"/>
    <property type="match status" value="1"/>
</dbReference>
<feature type="domain" description="Transcription elongation factor GreA/GreB N-terminal" evidence="11">
    <location>
        <begin position="4"/>
        <end position="74"/>
    </location>
</feature>
<comment type="caution">
    <text evidence="12">The sequence shown here is derived from an EMBL/GenBank/DDBJ whole genome shotgun (WGS) entry which is preliminary data.</text>
</comment>
<dbReference type="InterPro" id="IPR006359">
    <property type="entry name" value="Tscrpt_elong_fac_GreA"/>
</dbReference>
<keyword evidence="13" id="KW-1185">Reference proteome</keyword>
<dbReference type="InterPro" id="IPR022691">
    <property type="entry name" value="Tscrpt_elong_fac_GreA/B_N"/>
</dbReference>
<dbReference type="InterPro" id="IPR028624">
    <property type="entry name" value="Tscrpt_elong_fac_GreA/B"/>
</dbReference>
<dbReference type="InterPro" id="IPR036953">
    <property type="entry name" value="GreA/GreB_C_sf"/>
</dbReference>
<dbReference type="InterPro" id="IPR023459">
    <property type="entry name" value="Tscrpt_elong_fac_GreA/B_fam"/>
</dbReference>
<organism evidence="12 13">
    <name type="scientific">Ramlibacter pinisoli</name>
    <dbReference type="NCBI Taxonomy" id="2682844"/>
    <lineage>
        <taxon>Bacteria</taxon>
        <taxon>Pseudomonadati</taxon>
        <taxon>Pseudomonadota</taxon>
        <taxon>Betaproteobacteria</taxon>
        <taxon>Burkholderiales</taxon>
        <taxon>Comamonadaceae</taxon>
        <taxon>Ramlibacter</taxon>
    </lineage>
</organism>
<evidence type="ECO:0000256" key="8">
    <source>
        <dbReference type="HAMAP-Rule" id="MF_00105"/>
    </source>
</evidence>
<dbReference type="AlphaFoldDB" id="A0A6N8IZ20"/>
<dbReference type="EMBL" id="WSEL01000009">
    <property type="protein sequence ID" value="MVQ31243.1"/>
    <property type="molecule type" value="Genomic_DNA"/>
</dbReference>
<dbReference type="GO" id="GO:0003677">
    <property type="term" value="F:DNA binding"/>
    <property type="evidence" value="ECO:0007669"/>
    <property type="project" value="UniProtKB-UniRule"/>
</dbReference>
<evidence type="ECO:0000256" key="4">
    <source>
        <dbReference type="ARBA" id="ARBA00023125"/>
    </source>
</evidence>
<sequence length="159" mass="17251">MATIPITKRGIEKLKAELHELKTVQRPWVINAIAEARAQGDLSENAEYDAAKDRQGFIEGRIRELEGKLAAAQVIDPSQLDAGGRVVFGATVELEEEESGDKVKYQIVGEDEADLKEGLINISSPIARALIGKEEGDTAEVQAPGGIKRYEIVAVHYVG</sequence>
<keyword evidence="4 8" id="KW-0238">DNA-binding</keyword>
<dbReference type="NCBIfam" id="TIGR01462">
    <property type="entry name" value="greA"/>
    <property type="match status" value="1"/>
</dbReference>
<comment type="similarity">
    <text evidence="1 8 9">Belongs to the GreA/GreB family.</text>
</comment>
<keyword evidence="3 8" id="KW-0805">Transcription regulation</keyword>
<dbReference type="GO" id="GO:0032784">
    <property type="term" value="P:regulation of DNA-templated transcription elongation"/>
    <property type="evidence" value="ECO:0007669"/>
    <property type="project" value="UniProtKB-UniRule"/>
</dbReference>
<evidence type="ECO:0000256" key="3">
    <source>
        <dbReference type="ARBA" id="ARBA00023015"/>
    </source>
</evidence>
<evidence type="ECO:0000256" key="7">
    <source>
        <dbReference type="ARBA" id="ARBA00030776"/>
    </source>
</evidence>
<evidence type="ECO:0000256" key="9">
    <source>
        <dbReference type="RuleBase" id="RU000556"/>
    </source>
</evidence>
<dbReference type="InterPro" id="IPR018151">
    <property type="entry name" value="TF_GreA/GreB_CS"/>
</dbReference>
<keyword evidence="12" id="KW-0648">Protein biosynthesis</keyword>
<gene>
    <name evidence="8 12" type="primary">greA</name>
    <name evidence="12" type="ORF">GON04_17430</name>
</gene>
<protein>
    <recommendedName>
        <fullName evidence="2 8">Transcription elongation factor GreA</fullName>
    </recommendedName>
    <alternativeName>
        <fullName evidence="7 8">Transcript cleavage factor GreA</fullName>
    </alternativeName>
</protein>
<evidence type="ECO:0000256" key="6">
    <source>
        <dbReference type="ARBA" id="ARBA00024916"/>
    </source>
</evidence>
<comment type="function">
    <text evidence="6 8 9">Necessary for efficient RNA polymerase transcription elongation past template-encoded arresting sites. The arresting sites in DNA have the property of trapping a certain fraction of elongating RNA polymerases that pass through, resulting in locked ternary complexes. Cleavage of the nascent transcript by cleavage factors such as GreA or GreB allows the resumption of elongation from the new 3'terminus. GreA releases sequences of 2 to 3 nucleotides.</text>
</comment>
<dbReference type="FunFam" id="3.10.50.30:FF:000001">
    <property type="entry name" value="Transcription elongation factor GreA"/>
    <property type="match status" value="1"/>
</dbReference>
<dbReference type="Gene3D" id="1.10.287.180">
    <property type="entry name" value="Transcription elongation factor, GreA/GreB, N-terminal domain"/>
    <property type="match status" value="1"/>
</dbReference>
<dbReference type="Pfam" id="PF03449">
    <property type="entry name" value="GreA_GreB_N"/>
    <property type="match status" value="1"/>
</dbReference>
<dbReference type="Pfam" id="PF01272">
    <property type="entry name" value="GreA_GreB"/>
    <property type="match status" value="1"/>
</dbReference>
<dbReference type="Proteomes" id="UP000469385">
    <property type="component" value="Unassembled WGS sequence"/>
</dbReference>
<dbReference type="GO" id="GO:0070063">
    <property type="term" value="F:RNA polymerase binding"/>
    <property type="evidence" value="ECO:0007669"/>
    <property type="project" value="InterPro"/>
</dbReference>
<evidence type="ECO:0000256" key="5">
    <source>
        <dbReference type="ARBA" id="ARBA00023163"/>
    </source>
</evidence>
<dbReference type="NCBIfam" id="NF001264">
    <property type="entry name" value="PRK00226.1-5"/>
    <property type="match status" value="1"/>
</dbReference>
<evidence type="ECO:0000313" key="13">
    <source>
        <dbReference type="Proteomes" id="UP000469385"/>
    </source>
</evidence>
<dbReference type="SUPFAM" id="SSF46557">
    <property type="entry name" value="GreA transcript cleavage protein, N-terminal domain"/>
    <property type="match status" value="1"/>
</dbReference>
<dbReference type="NCBIfam" id="NF001263">
    <property type="entry name" value="PRK00226.1-4"/>
    <property type="match status" value="1"/>
</dbReference>
<proteinExistence type="inferred from homology"/>
<dbReference type="NCBIfam" id="NF001261">
    <property type="entry name" value="PRK00226.1-2"/>
    <property type="match status" value="1"/>
</dbReference>
<dbReference type="InterPro" id="IPR036805">
    <property type="entry name" value="Tscrpt_elong_fac_GreA/B_N_sf"/>
</dbReference>
<dbReference type="PIRSF" id="PIRSF006092">
    <property type="entry name" value="GreA_GreB"/>
    <property type="match status" value="1"/>
</dbReference>